<evidence type="ECO:0000313" key="1">
    <source>
        <dbReference type="EMBL" id="GIH09912.1"/>
    </source>
</evidence>
<keyword evidence="2" id="KW-1185">Reference proteome</keyword>
<accession>A0A8J3VKU9</accession>
<name>A0A8J3VKU9_9ACTN</name>
<organism evidence="1 2">
    <name type="scientific">Rhizocola hellebori</name>
    <dbReference type="NCBI Taxonomy" id="1392758"/>
    <lineage>
        <taxon>Bacteria</taxon>
        <taxon>Bacillati</taxon>
        <taxon>Actinomycetota</taxon>
        <taxon>Actinomycetes</taxon>
        <taxon>Micromonosporales</taxon>
        <taxon>Micromonosporaceae</taxon>
        <taxon>Rhizocola</taxon>
    </lineage>
</organism>
<evidence type="ECO:0000313" key="2">
    <source>
        <dbReference type="Proteomes" id="UP000612899"/>
    </source>
</evidence>
<protein>
    <submittedName>
        <fullName evidence="1">Uncharacterized protein</fullName>
    </submittedName>
</protein>
<sequence>MFSEMSMAIMAATNRAATTTPASTNTSIRRLSFAGAAACGAGGSAGSAGPAGIEASLGVDSVMAGDANGFLDDL</sequence>
<dbReference type="AlphaFoldDB" id="A0A8J3VKU9"/>
<proteinExistence type="predicted"/>
<reference evidence="1" key="1">
    <citation type="submission" date="2021-01" db="EMBL/GenBank/DDBJ databases">
        <title>Whole genome shotgun sequence of Rhizocola hellebori NBRC 109834.</title>
        <authorList>
            <person name="Komaki H."/>
            <person name="Tamura T."/>
        </authorList>
    </citation>
    <scope>NUCLEOTIDE SEQUENCE</scope>
    <source>
        <strain evidence="1">NBRC 109834</strain>
    </source>
</reference>
<dbReference type="EMBL" id="BONY01000079">
    <property type="protein sequence ID" value="GIH09912.1"/>
    <property type="molecule type" value="Genomic_DNA"/>
</dbReference>
<gene>
    <name evidence="1" type="ORF">Rhe02_79790</name>
</gene>
<comment type="caution">
    <text evidence="1">The sequence shown here is derived from an EMBL/GenBank/DDBJ whole genome shotgun (WGS) entry which is preliminary data.</text>
</comment>
<dbReference type="Proteomes" id="UP000612899">
    <property type="component" value="Unassembled WGS sequence"/>
</dbReference>